<evidence type="ECO:0000313" key="1">
    <source>
        <dbReference type="EMBL" id="KYN22385.1"/>
    </source>
</evidence>
<proteinExistence type="predicted"/>
<gene>
    <name evidence="1" type="ORF">ALC57_05219</name>
</gene>
<dbReference type="Proteomes" id="UP000078492">
    <property type="component" value="Unassembled WGS sequence"/>
</dbReference>
<name>A0A151JBQ9_9HYME</name>
<evidence type="ECO:0000313" key="2">
    <source>
        <dbReference type="Proteomes" id="UP000078492"/>
    </source>
</evidence>
<keyword evidence="2" id="KW-1185">Reference proteome</keyword>
<dbReference type="AlphaFoldDB" id="A0A151JBQ9"/>
<reference evidence="1 2" key="1">
    <citation type="submission" date="2015-09" db="EMBL/GenBank/DDBJ databases">
        <title>Trachymyrmex cornetzi WGS genome.</title>
        <authorList>
            <person name="Nygaard S."/>
            <person name="Hu H."/>
            <person name="Boomsma J."/>
            <person name="Zhang G."/>
        </authorList>
    </citation>
    <scope>NUCLEOTIDE SEQUENCE [LARGE SCALE GENOMIC DNA]</scope>
    <source>
        <strain evidence="1">Tcor2-1</strain>
        <tissue evidence="1">Whole body</tissue>
    </source>
</reference>
<sequence>MYMDLGLSKRKYKLLRTYNECLFGNKFYPSYENIQAAKKKCYPQNIIVNENGAKVKLQSLLDHTISQIMKLLSNQDFLDISTEELILHGKWGMDGASNQQNFKQKWSKNNDSDTNVMFDSTVFIICYVPLILTESNDSSRFYGEMIDHHL</sequence>
<organism evidence="1 2">
    <name type="scientific">Trachymyrmex cornetzi</name>
    <dbReference type="NCBI Taxonomy" id="471704"/>
    <lineage>
        <taxon>Eukaryota</taxon>
        <taxon>Metazoa</taxon>
        <taxon>Ecdysozoa</taxon>
        <taxon>Arthropoda</taxon>
        <taxon>Hexapoda</taxon>
        <taxon>Insecta</taxon>
        <taxon>Pterygota</taxon>
        <taxon>Neoptera</taxon>
        <taxon>Endopterygota</taxon>
        <taxon>Hymenoptera</taxon>
        <taxon>Apocrita</taxon>
        <taxon>Aculeata</taxon>
        <taxon>Formicoidea</taxon>
        <taxon>Formicidae</taxon>
        <taxon>Myrmicinae</taxon>
        <taxon>Trachymyrmex</taxon>
    </lineage>
</organism>
<accession>A0A151JBQ9</accession>
<protein>
    <submittedName>
        <fullName evidence="1">Uncharacterized protein</fullName>
    </submittedName>
</protein>
<dbReference type="EMBL" id="KQ979164">
    <property type="protein sequence ID" value="KYN22385.1"/>
    <property type="molecule type" value="Genomic_DNA"/>
</dbReference>